<dbReference type="FunCoup" id="K1WBL5">
    <property type="interactions" value="376"/>
</dbReference>
<dbReference type="PANTHER" id="PTHR16301:SF25">
    <property type="entry name" value="PROTEIN IMPACT"/>
    <property type="match status" value="1"/>
</dbReference>
<evidence type="ECO:0000256" key="4">
    <source>
        <dbReference type="ARBA" id="ARBA00022491"/>
    </source>
</evidence>
<dbReference type="GO" id="GO:0006446">
    <property type="term" value="P:regulation of translational initiation"/>
    <property type="evidence" value="ECO:0007669"/>
    <property type="project" value="TreeGrafter"/>
</dbReference>
<dbReference type="eggNOG" id="KOG3299">
    <property type="taxonomic scope" value="Eukaryota"/>
</dbReference>
<comment type="similarity">
    <text evidence="2">Belongs to the IMPACT family.</text>
</comment>
<keyword evidence="11" id="KW-1185">Reference proteome</keyword>
<dbReference type="EMBL" id="JH921444">
    <property type="protein sequence ID" value="EKD14715.1"/>
    <property type="molecule type" value="Genomic_DNA"/>
</dbReference>
<dbReference type="SUPFAM" id="SSF54495">
    <property type="entry name" value="UBC-like"/>
    <property type="match status" value="1"/>
</dbReference>
<evidence type="ECO:0000313" key="10">
    <source>
        <dbReference type="EMBL" id="EKD14715.1"/>
    </source>
</evidence>
<dbReference type="InterPro" id="IPR001498">
    <property type="entry name" value="Impact_N"/>
</dbReference>
<protein>
    <submittedName>
        <fullName evidence="10">Impact family protein</fullName>
    </submittedName>
</protein>
<keyword evidence="4" id="KW-0678">Repressor</keyword>
<evidence type="ECO:0000256" key="3">
    <source>
        <dbReference type="ARBA" id="ARBA00022490"/>
    </source>
</evidence>
<dbReference type="InterPro" id="IPR023582">
    <property type="entry name" value="Impact"/>
</dbReference>
<reference evidence="10 11" key="1">
    <citation type="journal article" date="2012" name="BMC Genomics">
        <title>Sequencing the genome of Marssonina brunnea reveals fungus-poplar co-evolution.</title>
        <authorList>
            <person name="Zhu S."/>
            <person name="Cao Y.-Z."/>
            <person name="Jiang C."/>
            <person name="Tan B.-Y."/>
            <person name="Wang Z."/>
            <person name="Feng S."/>
            <person name="Zhang L."/>
            <person name="Su X.-H."/>
            <person name="Brejova B."/>
            <person name="Vinar T."/>
            <person name="Xu M."/>
            <person name="Wang M.-X."/>
            <person name="Zhang S.-G."/>
            <person name="Huang M.-R."/>
            <person name="Wu R."/>
            <person name="Zhou Y."/>
        </authorList>
    </citation>
    <scope>NUCLEOTIDE SEQUENCE [LARGE SCALE GENOMIC DNA]</scope>
    <source>
        <strain evidence="10 11">MB_m1</strain>
    </source>
</reference>
<evidence type="ECO:0000256" key="1">
    <source>
        <dbReference type="ARBA" id="ARBA00004496"/>
    </source>
</evidence>
<evidence type="ECO:0000256" key="7">
    <source>
        <dbReference type="SAM" id="MobiDB-lite"/>
    </source>
</evidence>
<gene>
    <name evidence="10" type="ORF">MBM_06926</name>
</gene>
<feature type="domain" description="Impact N-terminal" evidence="8">
    <location>
        <begin position="200"/>
        <end position="316"/>
    </location>
</feature>
<evidence type="ECO:0000313" key="11">
    <source>
        <dbReference type="Proteomes" id="UP000006753"/>
    </source>
</evidence>
<comment type="subcellular location">
    <subcellularLocation>
        <location evidence="1">Cytoplasm</location>
    </subcellularLocation>
</comment>
<keyword evidence="5" id="KW-0810">Translation regulation</keyword>
<dbReference type="InterPro" id="IPR020568">
    <property type="entry name" value="Ribosomal_Su5_D2-typ_SF"/>
</dbReference>
<name>K1WBL5_MARBU</name>
<dbReference type="PANTHER" id="PTHR16301">
    <property type="entry name" value="IMPACT-RELATED"/>
    <property type="match status" value="1"/>
</dbReference>
<evidence type="ECO:0000259" key="8">
    <source>
        <dbReference type="Pfam" id="PF01205"/>
    </source>
</evidence>
<dbReference type="GO" id="GO:0140469">
    <property type="term" value="P:GCN2-mediated signaling"/>
    <property type="evidence" value="ECO:0007669"/>
    <property type="project" value="TreeGrafter"/>
</dbReference>
<feature type="compositionally biased region" description="Acidic residues" evidence="7">
    <location>
        <begin position="134"/>
        <end position="154"/>
    </location>
</feature>
<dbReference type="OMA" id="HLMQVMD"/>
<sequence length="347" mass="37557">MNEDIRYEIEAINSIYGPDSLVPAPTTTTTTIGTGKDENGSEIYILHIPSCSLRLRIQLPLSYPASSPPAIVGVEGVGTVEGGKDMGKDRLEVDVWREVLARVFRPGEVCLFDFVEEVAIQRGGDEAVLNMEVEEDVEEGEAEEEEEEGIEDDAPFTNHDVADTDRHTTDPSLEIPIGIGMGMDLPPPCWTLSAASTVHKSIFLARCAPVSTGSPATAQRYLAHLLASDKKVRAATHNISAWRIRGPPNSKNSSSSLVTYQDFDDDGETAAGARLLHLMRLMDVWDVMVVVTRWYGGVKLGGKRFSVINAVAREALVKGGFGSGGVSGSGVMMKEEGKEVGRRKGKR</sequence>
<dbReference type="Pfam" id="PF01205">
    <property type="entry name" value="Impact_N"/>
    <property type="match status" value="1"/>
</dbReference>
<dbReference type="InterPro" id="IPR020569">
    <property type="entry name" value="UPF0029_Impact_CS"/>
</dbReference>
<evidence type="ECO:0000256" key="2">
    <source>
        <dbReference type="ARBA" id="ARBA00007665"/>
    </source>
</evidence>
<evidence type="ECO:0000256" key="5">
    <source>
        <dbReference type="ARBA" id="ARBA00022845"/>
    </source>
</evidence>
<dbReference type="PROSITE" id="PS00910">
    <property type="entry name" value="UPF0029"/>
    <property type="match status" value="1"/>
</dbReference>
<dbReference type="HOGENOM" id="CLU_045276_0_1_1"/>
<feature type="region of interest" description="Disordered" evidence="7">
    <location>
        <begin position="134"/>
        <end position="170"/>
    </location>
</feature>
<dbReference type="Gene3D" id="3.30.230.30">
    <property type="entry name" value="Impact, N-terminal domain"/>
    <property type="match status" value="1"/>
</dbReference>
<dbReference type="Pfam" id="PF05773">
    <property type="entry name" value="RWD"/>
    <property type="match status" value="1"/>
</dbReference>
<dbReference type="STRING" id="1072389.K1WBL5"/>
<dbReference type="Proteomes" id="UP000006753">
    <property type="component" value="Unassembled WGS sequence"/>
</dbReference>
<dbReference type="InterPro" id="IPR036956">
    <property type="entry name" value="Impact_N_sf"/>
</dbReference>
<dbReference type="InterPro" id="IPR006575">
    <property type="entry name" value="RWD_dom"/>
</dbReference>
<dbReference type="AlphaFoldDB" id="K1WBL5"/>
<dbReference type="GO" id="GO:0005737">
    <property type="term" value="C:cytoplasm"/>
    <property type="evidence" value="ECO:0007669"/>
    <property type="project" value="UniProtKB-SubCell"/>
</dbReference>
<feature type="compositionally biased region" description="Basic and acidic residues" evidence="7">
    <location>
        <begin position="160"/>
        <end position="169"/>
    </location>
</feature>
<organism evidence="10 11">
    <name type="scientific">Marssonina brunnea f. sp. multigermtubi (strain MB_m1)</name>
    <name type="common">Marssonina leaf spot fungus</name>
    <dbReference type="NCBI Taxonomy" id="1072389"/>
    <lineage>
        <taxon>Eukaryota</taxon>
        <taxon>Fungi</taxon>
        <taxon>Dikarya</taxon>
        <taxon>Ascomycota</taxon>
        <taxon>Pezizomycotina</taxon>
        <taxon>Leotiomycetes</taxon>
        <taxon>Helotiales</taxon>
        <taxon>Drepanopezizaceae</taxon>
        <taxon>Drepanopeziza</taxon>
    </lineage>
</organism>
<evidence type="ECO:0000256" key="6">
    <source>
        <dbReference type="ARBA" id="ARBA00023016"/>
    </source>
</evidence>
<dbReference type="RefSeq" id="XP_007294815.1">
    <property type="nucleotide sequence ID" value="XM_007294753.1"/>
</dbReference>
<dbReference type="InParanoid" id="K1WBL5"/>
<accession>K1WBL5</accession>
<keyword evidence="6" id="KW-0346">Stress response</keyword>
<dbReference type="SUPFAM" id="SSF54211">
    <property type="entry name" value="Ribosomal protein S5 domain 2-like"/>
    <property type="match status" value="1"/>
</dbReference>
<dbReference type="InterPro" id="IPR016135">
    <property type="entry name" value="UBQ-conjugating_enzyme/RWD"/>
</dbReference>
<dbReference type="KEGG" id="mbe:MBM_06926"/>
<dbReference type="GeneID" id="18762861"/>
<keyword evidence="3" id="KW-0963">Cytoplasm</keyword>
<evidence type="ECO:0000259" key="9">
    <source>
        <dbReference type="Pfam" id="PF05773"/>
    </source>
</evidence>
<feature type="domain" description="RWD" evidence="9">
    <location>
        <begin position="4"/>
        <end position="118"/>
    </location>
</feature>
<proteinExistence type="inferred from homology"/>
<dbReference type="OrthoDB" id="69641at2759"/>